<accession>A0AAU9Y1N0</accession>
<proteinExistence type="predicted"/>
<comment type="caution">
    <text evidence="1">The sequence shown here is derived from an EMBL/GenBank/DDBJ whole genome shotgun (WGS) entry which is preliminary data.</text>
</comment>
<evidence type="ECO:0000313" key="2">
    <source>
        <dbReference type="Proteomes" id="UP001159428"/>
    </source>
</evidence>
<feature type="non-terminal residue" evidence="1">
    <location>
        <position position="1"/>
    </location>
</feature>
<reference evidence="1 2" key="1">
    <citation type="submission" date="2022-05" db="EMBL/GenBank/DDBJ databases">
        <authorList>
            <consortium name="Genoscope - CEA"/>
            <person name="William W."/>
        </authorList>
    </citation>
    <scope>NUCLEOTIDE SEQUENCE [LARGE SCALE GENOMIC DNA]</scope>
</reference>
<keyword evidence="2" id="KW-1185">Reference proteome</keyword>
<sequence length="99" mass="11105">ICTVHQCNLAGIVLRNGLRSLQVTHPWRLRGCESISSKGRRALGTLSYKTKTIAVVLASDWCPKIFYALESFHVFNTEMYKSSIARLVCLGRATMLCSR</sequence>
<evidence type="ECO:0000313" key="1">
    <source>
        <dbReference type="EMBL" id="CAH3165664.1"/>
    </source>
</evidence>
<name>A0AAU9Y1N0_9CNID</name>
<dbReference type="Proteomes" id="UP001159428">
    <property type="component" value="Unassembled WGS sequence"/>
</dbReference>
<gene>
    <name evidence="1" type="ORF">PMEA_00004308</name>
</gene>
<protein>
    <submittedName>
        <fullName evidence="1">Uncharacterized protein</fullName>
    </submittedName>
</protein>
<dbReference type="EMBL" id="CALNXJ010000121">
    <property type="protein sequence ID" value="CAH3165664.1"/>
    <property type="molecule type" value="Genomic_DNA"/>
</dbReference>
<dbReference type="AlphaFoldDB" id="A0AAU9Y1N0"/>
<organism evidence="1 2">
    <name type="scientific">Pocillopora meandrina</name>
    <dbReference type="NCBI Taxonomy" id="46732"/>
    <lineage>
        <taxon>Eukaryota</taxon>
        <taxon>Metazoa</taxon>
        <taxon>Cnidaria</taxon>
        <taxon>Anthozoa</taxon>
        <taxon>Hexacorallia</taxon>
        <taxon>Scleractinia</taxon>
        <taxon>Astrocoeniina</taxon>
        <taxon>Pocilloporidae</taxon>
        <taxon>Pocillopora</taxon>
    </lineage>
</organism>